<protein>
    <recommendedName>
        <fullName evidence="2">Putative restriction endonuclease domain-containing protein</fullName>
    </recommendedName>
</protein>
<keyword evidence="1" id="KW-0175">Coiled coil</keyword>
<dbReference type="CDD" id="cd06260">
    <property type="entry name" value="DUF820-like"/>
    <property type="match status" value="1"/>
</dbReference>
<dbReference type="InterPro" id="IPR012296">
    <property type="entry name" value="Nuclease_put_TT1808"/>
</dbReference>
<comment type="caution">
    <text evidence="3">The sequence shown here is derived from an EMBL/GenBank/DDBJ whole genome shotgun (WGS) entry which is preliminary data.</text>
</comment>
<dbReference type="InterPro" id="IPR011335">
    <property type="entry name" value="Restrct_endonuc-II-like"/>
</dbReference>
<dbReference type="Proteomes" id="UP000189670">
    <property type="component" value="Unassembled WGS sequence"/>
</dbReference>
<dbReference type="Pfam" id="PF05685">
    <property type="entry name" value="Uma2"/>
    <property type="match status" value="1"/>
</dbReference>
<accession>A0A1V1NUB3</accession>
<sequence length="372" mass="43035">MNNQAYALLTKNYPTNQGLCEEYQSSVQFFDTSSQPSAQFFDISSQPSVHLFDRSSQSFDKKNWQSLKRHQKPSEPQSKDGLIVDEATFWADYYEDMDFRYEWNNGILEEKPMAVISGILYTDWLISLLKEYLKAKNYEYLIVADIGFKLKLPGKSVIRRPDHAILLGEKATNCDTNASTYQGVYDICIETLSHSKQKYIDRDTIDKKREYSQGKVKEYYIIDYKKDQTLFYSLNTNGGYSLVKPKNGIIRSTVLPGFQFRERDIYARPDPVNLINDPIYQSFVAIDLQKERKAREQERKAKDAALKIAEQERKAKDAALKIAEQERKGKEVALQQAQDALQQAQDALQQAENERIAKEKLQQLLIDRGIKL</sequence>
<dbReference type="EMBL" id="ATBP01002176">
    <property type="protein sequence ID" value="ETR66179.1"/>
    <property type="molecule type" value="Genomic_DNA"/>
</dbReference>
<dbReference type="Gene3D" id="3.90.1570.10">
    <property type="entry name" value="tt1808, chain A"/>
    <property type="match status" value="1"/>
</dbReference>
<evidence type="ECO:0000256" key="1">
    <source>
        <dbReference type="SAM" id="Coils"/>
    </source>
</evidence>
<feature type="domain" description="Putative restriction endonuclease" evidence="2">
    <location>
        <begin position="95"/>
        <end position="259"/>
    </location>
</feature>
<dbReference type="AlphaFoldDB" id="A0A1V1NUB3"/>
<reference evidence="4" key="1">
    <citation type="submission" date="2012-11" db="EMBL/GenBank/DDBJ databases">
        <authorList>
            <person name="Lucero-Rivera Y.E."/>
            <person name="Tovar-Ramirez D."/>
        </authorList>
    </citation>
    <scope>NUCLEOTIDE SEQUENCE [LARGE SCALE GENOMIC DNA]</scope>
    <source>
        <strain evidence="4">Araruama</strain>
    </source>
</reference>
<proteinExistence type="predicted"/>
<dbReference type="InterPro" id="IPR008538">
    <property type="entry name" value="Uma2"/>
</dbReference>
<name>A0A1V1NUB3_9BACT</name>
<dbReference type="SUPFAM" id="SSF52980">
    <property type="entry name" value="Restriction endonuclease-like"/>
    <property type="match status" value="1"/>
</dbReference>
<feature type="coiled-coil region" evidence="1">
    <location>
        <begin position="294"/>
        <end position="364"/>
    </location>
</feature>
<evidence type="ECO:0000259" key="2">
    <source>
        <dbReference type="Pfam" id="PF05685"/>
    </source>
</evidence>
<organism evidence="3 4">
    <name type="scientific">Candidatus Magnetoglobus multicellularis str. Araruama</name>
    <dbReference type="NCBI Taxonomy" id="890399"/>
    <lineage>
        <taxon>Bacteria</taxon>
        <taxon>Pseudomonadati</taxon>
        <taxon>Thermodesulfobacteriota</taxon>
        <taxon>Desulfobacteria</taxon>
        <taxon>Desulfobacterales</taxon>
        <taxon>Desulfobacteraceae</taxon>
        <taxon>Candidatus Magnetoglobus</taxon>
    </lineage>
</organism>
<evidence type="ECO:0000313" key="4">
    <source>
        <dbReference type="Proteomes" id="UP000189670"/>
    </source>
</evidence>
<gene>
    <name evidence="3" type="ORF">OMM_05769</name>
</gene>
<evidence type="ECO:0000313" key="3">
    <source>
        <dbReference type="EMBL" id="ETR66179.1"/>
    </source>
</evidence>